<dbReference type="OrthoDB" id="7664747at2759"/>
<evidence type="ECO:0000313" key="2">
    <source>
        <dbReference type="EMBL" id="KAG8035897.1"/>
    </source>
</evidence>
<accession>A0A8J5UQG7</accession>
<feature type="non-terminal residue" evidence="2">
    <location>
        <position position="1"/>
    </location>
</feature>
<dbReference type="AlphaFoldDB" id="A0A8J5UQG7"/>
<dbReference type="EMBL" id="JAAOIC020000052">
    <property type="protein sequence ID" value="KAG8035897.1"/>
    <property type="molecule type" value="Genomic_DNA"/>
</dbReference>
<evidence type="ECO:0000313" key="3">
    <source>
        <dbReference type="Proteomes" id="UP000729913"/>
    </source>
</evidence>
<keyword evidence="1" id="KW-0472">Membrane</keyword>
<keyword evidence="3" id="KW-1185">Reference proteome</keyword>
<sequence length="546" mass="63921">AKKQNWTLFALAAVLIACLVVGVFMLLKVKAREDETTAKIRKAMNVPQTSVHNKNHDLAEQYVNNINDLLTTVFAKWNSDSEALTELSLFAINLMEFVIANGEQEIPSYMSVVRKIVESLKNELKNKPFTKTRIPWGENWFPFSVHVTRLFILFQYYGNDTALGYECHKQIIRIIPEIGISLRPLSRPHKKLNLFYMTVSRLCSNYMYDIAQYEKDIQTTRFQELKEYLLFKPMNTYVVNEGFYKDDSCIYSENVASYALLKLYDNFHDRVYRALGFTTGLSEAATRLLPKILHPKIKAVPLGLFGRTGDLISYRQYPLIFQSTGIFIAPFIGFGVFKTNDILFYVRVQRPNIVAYQIKKGEGSKDLALGWVQMRKIYHLRDTHLETYKKEMTWNTLKEQPGLLTFKDHQQDNNDPNIFKEDEVEEFQGFWSENVNSFIGQVNENETEMDKKLLFWRNSYKFYKAYKNKEVAITEVAVVTSKGIQAHYEINNQSKEDLRFNYKDLKYDWQIMSVNDSNTEPFHTVPKDTSKFKWKMLTEKQDYKVN</sequence>
<organism evidence="2 3">
    <name type="scientific">Cotesia typhae</name>
    <dbReference type="NCBI Taxonomy" id="2053667"/>
    <lineage>
        <taxon>Eukaryota</taxon>
        <taxon>Metazoa</taxon>
        <taxon>Ecdysozoa</taxon>
        <taxon>Arthropoda</taxon>
        <taxon>Hexapoda</taxon>
        <taxon>Insecta</taxon>
        <taxon>Pterygota</taxon>
        <taxon>Neoptera</taxon>
        <taxon>Endopterygota</taxon>
        <taxon>Hymenoptera</taxon>
        <taxon>Apocrita</taxon>
        <taxon>Ichneumonoidea</taxon>
        <taxon>Braconidae</taxon>
        <taxon>Microgastrinae</taxon>
        <taxon>Cotesia</taxon>
    </lineage>
</organism>
<feature type="non-terminal residue" evidence="2">
    <location>
        <position position="546"/>
    </location>
</feature>
<keyword evidence="1" id="KW-0812">Transmembrane</keyword>
<comment type="caution">
    <text evidence="2">The sequence shown here is derived from an EMBL/GenBank/DDBJ whole genome shotgun (WGS) entry which is preliminary data.</text>
</comment>
<reference evidence="2" key="2">
    <citation type="submission" date="2021-04" db="EMBL/GenBank/DDBJ databases">
        <title>Genome-wide patterns of bracovirus chromosomal integration into multiple host tissues during parasitism.</title>
        <authorList>
            <person name="Chebbi M.A.C."/>
        </authorList>
    </citation>
    <scope>NUCLEOTIDE SEQUENCE</scope>
    <source>
        <tissue evidence="2">Whole body</tissue>
    </source>
</reference>
<gene>
    <name evidence="2" type="ORF">G9C98_003023</name>
</gene>
<evidence type="ECO:0000256" key="1">
    <source>
        <dbReference type="SAM" id="Phobius"/>
    </source>
</evidence>
<name>A0A8J5UQG7_9HYME</name>
<proteinExistence type="predicted"/>
<protein>
    <submittedName>
        <fullName evidence="2">Uncharacterized protein</fullName>
    </submittedName>
</protein>
<dbReference type="Proteomes" id="UP000729913">
    <property type="component" value="Unassembled WGS sequence"/>
</dbReference>
<reference evidence="2" key="1">
    <citation type="submission" date="2020-03" db="EMBL/GenBank/DDBJ databases">
        <authorList>
            <person name="Chebbi M.A."/>
            <person name="Drezen J.M."/>
        </authorList>
    </citation>
    <scope>NUCLEOTIDE SEQUENCE</scope>
    <source>
        <tissue evidence="2">Whole body</tissue>
    </source>
</reference>
<feature type="transmembrane region" description="Helical" evidence="1">
    <location>
        <begin position="6"/>
        <end position="27"/>
    </location>
</feature>
<keyword evidence="1" id="KW-1133">Transmembrane helix</keyword>